<dbReference type="Proteomes" id="UP001642464">
    <property type="component" value="Unassembled WGS sequence"/>
</dbReference>
<feature type="domain" description="C3H1-type" evidence="6">
    <location>
        <begin position="13"/>
        <end position="40"/>
    </location>
</feature>
<evidence type="ECO:0000313" key="7">
    <source>
        <dbReference type="EMBL" id="CAK9011832.1"/>
    </source>
</evidence>
<feature type="compositionally biased region" description="Low complexity" evidence="5">
    <location>
        <begin position="79"/>
        <end position="90"/>
    </location>
</feature>
<evidence type="ECO:0000256" key="2">
    <source>
        <dbReference type="ARBA" id="ARBA00022771"/>
    </source>
</evidence>
<evidence type="ECO:0000256" key="4">
    <source>
        <dbReference type="PROSITE-ProRule" id="PRU00723"/>
    </source>
</evidence>
<evidence type="ECO:0000256" key="5">
    <source>
        <dbReference type="SAM" id="MobiDB-lite"/>
    </source>
</evidence>
<dbReference type="SMART" id="SM00356">
    <property type="entry name" value="ZnF_C3H1"/>
    <property type="match status" value="1"/>
</dbReference>
<keyword evidence="2 4" id="KW-0863">Zinc-finger</keyword>
<feature type="compositionally biased region" description="Basic and acidic residues" evidence="5">
    <location>
        <begin position="94"/>
        <end position="105"/>
    </location>
</feature>
<keyword evidence="1 4" id="KW-0479">Metal-binding</keyword>
<dbReference type="SUPFAM" id="SSF90229">
    <property type="entry name" value="CCCH zinc finger"/>
    <property type="match status" value="1"/>
</dbReference>
<dbReference type="InterPro" id="IPR041367">
    <property type="entry name" value="Znf-CCCH_4"/>
</dbReference>
<evidence type="ECO:0000259" key="6">
    <source>
        <dbReference type="PROSITE" id="PS50103"/>
    </source>
</evidence>
<accession>A0ABP0JBP9</accession>
<keyword evidence="3 4" id="KW-0862">Zinc</keyword>
<gene>
    <name evidence="7" type="ORF">SCF082_LOCUS11260</name>
</gene>
<dbReference type="InterPro" id="IPR000571">
    <property type="entry name" value="Znf_CCCH"/>
</dbReference>
<reference evidence="7 8" key="1">
    <citation type="submission" date="2024-02" db="EMBL/GenBank/DDBJ databases">
        <authorList>
            <person name="Chen Y."/>
            <person name="Shah S."/>
            <person name="Dougan E. K."/>
            <person name="Thang M."/>
            <person name="Chan C."/>
        </authorList>
    </citation>
    <scope>NUCLEOTIDE SEQUENCE [LARGE SCALE GENOMIC DNA]</scope>
</reference>
<evidence type="ECO:0000256" key="3">
    <source>
        <dbReference type="ARBA" id="ARBA00022833"/>
    </source>
</evidence>
<organism evidence="7 8">
    <name type="scientific">Durusdinium trenchii</name>
    <dbReference type="NCBI Taxonomy" id="1381693"/>
    <lineage>
        <taxon>Eukaryota</taxon>
        <taxon>Sar</taxon>
        <taxon>Alveolata</taxon>
        <taxon>Dinophyceae</taxon>
        <taxon>Suessiales</taxon>
        <taxon>Symbiodiniaceae</taxon>
        <taxon>Durusdinium</taxon>
    </lineage>
</organism>
<dbReference type="InterPro" id="IPR036855">
    <property type="entry name" value="Znf_CCCH_sf"/>
</dbReference>
<name>A0ABP0JBP9_9DINO</name>
<dbReference type="EMBL" id="CAXAMM010006668">
    <property type="protein sequence ID" value="CAK9011832.1"/>
    <property type="molecule type" value="Genomic_DNA"/>
</dbReference>
<dbReference type="Pfam" id="PF18044">
    <property type="entry name" value="zf-CCCH_4"/>
    <property type="match status" value="1"/>
</dbReference>
<keyword evidence="8" id="KW-1185">Reference proteome</keyword>
<dbReference type="PROSITE" id="PS50103">
    <property type="entry name" value="ZF_C3H1"/>
    <property type="match status" value="1"/>
</dbReference>
<evidence type="ECO:0000256" key="1">
    <source>
        <dbReference type="ARBA" id="ARBA00022723"/>
    </source>
</evidence>
<feature type="zinc finger region" description="C3H1-type" evidence="4">
    <location>
        <begin position="13"/>
        <end position="40"/>
    </location>
</feature>
<dbReference type="Gene3D" id="4.10.1000.10">
    <property type="entry name" value="Zinc finger, CCCH-type"/>
    <property type="match status" value="1"/>
</dbReference>
<comment type="caution">
    <text evidence="7">The sequence shown here is derived from an EMBL/GenBank/DDBJ whole genome shotgun (WGS) entry which is preliminary data.</text>
</comment>
<feature type="region of interest" description="Disordered" evidence="5">
    <location>
        <begin position="75"/>
        <end position="107"/>
    </location>
</feature>
<evidence type="ECO:0000313" key="8">
    <source>
        <dbReference type="Proteomes" id="UP001642464"/>
    </source>
</evidence>
<protein>
    <recommendedName>
        <fullName evidence="6">C3H1-type domain-containing protein</fullName>
    </recommendedName>
</protein>
<sequence length="127" mass="14232">MALRPCEMSKGDLKKQVLCQYFLSNTCTRGHRCRFAHDESLIIGNEPAKPLMPGKPHNPSSTSWINLAPIMLRNPPWQTPSECSTPETTPRAPRSAERDETRVSCDGDNCQDDVAEKKWTDGMTCDP</sequence>
<proteinExistence type="predicted"/>